<keyword evidence="1" id="KW-1133">Transmembrane helix</keyword>
<feature type="transmembrane region" description="Helical" evidence="1">
    <location>
        <begin position="6"/>
        <end position="24"/>
    </location>
</feature>
<sequence length="37" mass="4178">MSKGLFATGIFVFTLLLLLIYEGAMHMRHPALLLVLF</sequence>
<name>A0A1B6NX81_9ZZZZ</name>
<dbReference type="EMBL" id="AYSL01000236">
    <property type="protein sequence ID" value="KTF07961.1"/>
    <property type="molecule type" value="Genomic_DNA"/>
</dbReference>
<keyword evidence="1" id="KW-0812">Transmembrane</keyword>
<organism evidence="2">
    <name type="scientific">marine sediment metagenome</name>
    <dbReference type="NCBI Taxonomy" id="412755"/>
    <lineage>
        <taxon>unclassified sequences</taxon>
        <taxon>metagenomes</taxon>
        <taxon>ecological metagenomes</taxon>
    </lineage>
</organism>
<keyword evidence="1" id="KW-0472">Membrane</keyword>
<proteinExistence type="predicted"/>
<evidence type="ECO:0000256" key="1">
    <source>
        <dbReference type="SAM" id="Phobius"/>
    </source>
</evidence>
<gene>
    <name evidence="2" type="ORF">MGSAQ_000543</name>
</gene>
<protein>
    <submittedName>
        <fullName evidence="2">Uncharacterized protein</fullName>
    </submittedName>
</protein>
<evidence type="ECO:0000313" key="2">
    <source>
        <dbReference type="EMBL" id="KTF07961.1"/>
    </source>
</evidence>
<reference evidence="2" key="1">
    <citation type="submission" date="2013-11" db="EMBL/GenBank/DDBJ databases">
        <title>Microbial diversity, functional groups and degradation webs in Northern and Southern Mediterranean and Red Sea marine crude oil polluted sites.</title>
        <authorList>
            <person name="Daffonchio D."/>
            <person name="Mapelli F."/>
            <person name="Ferrer M."/>
            <person name="Richter M."/>
            <person name="Cherif A."/>
            <person name="Malkawi H.I."/>
            <person name="Yakimov M.M."/>
            <person name="Abdel-Fattah Y.R."/>
            <person name="Blaghen M."/>
            <person name="Golyshin P.N."/>
            <person name="Kalogerakis N."/>
            <person name="Boon N."/>
            <person name="Magagnini M."/>
            <person name="Fava F."/>
        </authorList>
    </citation>
    <scope>NUCLEOTIDE SEQUENCE</scope>
</reference>
<accession>A0A1B6NX81</accession>
<comment type="caution">
    <text evidence="2">The sequence shown here is derived from an EMBL/GenBank/DDBJ whole genome shotgun (WGS) entry which is preliminary data.</text>
</comment>
<dbReference type="AlphaFoldDB" id="A0A1B6NX81"/>